<dbReference type="Proteomes" id="UP000030700">
    <property type="component" value="Unassembled WGS sequence"/>
</dbReference>
<keyword evidence="2" id="KW-1185">Reference proteome</keyword>
<accession>A0A0S6W3J1</accession>
<evidence type="ECO:0000313" key="1">
    <source>
        <dbReference type="EMBL" id="GAK52873.1"/>
    </source>
</evidence>
<organism evidence="1">
    <name type="scientific">Candidatus Moduliflexus flocculans</name>
    <dbReference type="NCBI Taxonomy" id="1499966"/>
    <lineage>
        <taxon>Bacteria</taxon>
        <taxon>Candidatus Moduliflexota</taxon>
        <taxon>Candidatus Moduliflexia</taxon>
        <taxon>Candidatus Moduliflexales</taxon>
        <taxon>Candidatus Moduliflexaceae</taxon>
    </lineage>
</organism>
<proteinExistence type="predicted"/>
<evidence type="ECO:0000313" key="2">
    <source>
        <dbReference type="Proteomes" id="UP000030700"/>
    </source>
</evidence>
<sequence length="76" mass="9012">MREIKKVRWQDCSSDRQASFFPIGHSDLLSYPIQLHNLNFFKQIEFMVICRDKPGIPDIRLSGGNRICQRYFVFGF</sequence>
<name>A0A0S6W3J1_9BACT</name>
<dbReference type="EMBL" id="DF820459">
    <property type="protein sequence ID" value="GAK52873.1"/>
    <property type="molecule type" value="Genomic_DNA"/>
</dbReference>
<dbReference type="HOGENOM" id="CLU_2647136_0_0_0"/>
<dbReference type="AlphaFoldDB" id="A0A0S6W3J1"/>
<dbReference type="STRING" id="1499966.U14_04130"/>
<reference evidence="1" key="1">
    <citation type="journal article" date="2015" name="PeerJ">
        <title>First genomic representation of candidate bacterial phylum KSB3 points to enhanced environmental sensing as a trigger of wastewater bulking.</title>
        <authorList>
            <person name="Sekiguchi Y."/>
            <person name="Ohashi A."/>
            <person name="Parks D.H."/>
            <person name="Yamauchi T."/>
            <person name="Tyson G.W."/>
            <person name="Hugenholtz P."/>
        </authorList>
    </citation>
    <scope>NUCLEOTIDE SEQUENCE [LARGE SCALE GENOMIC DNA]</scope>
</reference>
<protein>
    <submittedName>
        <fullName evidence="1">Uncharacterized protein</fullName>
    </submittedName>
</protein>
<gene>
    <name evidence="1" type="ORF">U14_04130</name>
</gene>